<feature type="region of interest" description="Disordered" evidence="1">
    <location>
        <begin position="1036"/>
        <end position="1071"/>
    </location>
</feature>
<evidence type="ECO:0000256" key="1">
    <source>
        <dbReference type="SAM" id="MobiDB-lite"/>
    </source>
</evidence>
<feature type="compositionally biased region" description="Low complexity" evidence="1">
    <location>
        <begin position="104"/>
        <end position="129"/>
    </location>
</feature>
<reference evidence="3 4" key="1">
    <citation type="journal article" date="2023" name="G3 (Bethesda)">
        <title>A chromosome-level genome assembly of Zasmidium syzygii isolated from banana leaves.</title>
        <authorList>
            <person name="van Westerhoven A.C."/>
            <person name="Mehrabi R."/>
            <person name="Talebi R."/>
            <person name="Steentjes M.B.F."/>
            <person name="Corcolon B."/>
            <person name="Chong P.A."/>
            <person name="Kema G.H.J."/>
            <person name="Seidl M.F."/>
        </authorList>
    </citation>
    <scope>NUCLEOTIDE SEQUENCE [LARGE SCALE GENOMIC DNA]</scope>
    <source>
        <strain evidence="3 4">P124</strain>
    </source>
</reference>
<evidence type="ECO:0000256" key="2">
    <source>
        <dbReference type="SAM" id="Phobius"/>
    </source>
</evidence>
<name>A0ABR0ERQ2_ZASCE</name>
<feature type="region of interest" description="Disordered" evidence="1">
    <location>
        <begin position="82"/>
        <end position="138"/>
    </location>
</feature>
<dbReference type="Proteomes" id="UP001305779">
    <property type="component" value="Unassembled WGS sequence"/>
</dbReference>
<feature type="region of interest" description="Disordered" evidence="1">
    <location>
        <begin position="224"/>
        <end position="287"/>
    </location>
</feature>
<accession>A0ABR0ERQ2</accession>
<feature type="region of interest" description="Disordered" evidence="1">
    <location>
        <begin position="544"/>
        <end position="578"/>
    </location>
</feature>
<dbReference type="EMBL" id="JAXOVC010000003">
    <property type="protein sequence ID" value="KAK4504044.1"/>
    <property type="molecule type" value="Genomic_DNA"/>
</dbReference>
<protein>
    <submittedName>
        <fullName evidence="3">Uncharacterized protein</fullName>
    </submittedName>
</protein>
<organism evidence="3 4">
    <name type="scientific">Zasmidium cellare</name>
    <name type="common">Wine cellar mold</name>
    <name type="synonym">Racodium cellare</name>
    <dbReference type="NCBI Taxonomy" id="395010"/>
    <lineage>
        <taxon>Eukaryota</taxon>
        <taxon>Fungi</taxon>
        <taxon>Dikarya</taxon>
        <taxon>Ascomycota</taxon>
        <taxon>Pezizomycotina</taxon>
        <taxon>Dothideomycetes</taxon>
        <taxon>Dothideomycetidae</taxon>
        <taxon>Mycosphaerellales</taxon>
        <taxon>Mycosphaerellaceae</taxon>
        <taxon>Zasmidium</taxon>
    </lineage>
</organism>
<evidence type="ECO:0000313" key="3">
    <source>
        <dbReference type="EMBL" id="KAK4504044.1"/>
    </source>
</evidence>
<feature type="compositionally biased region" description="Polar residues" evidence="1">
    <location>
        <begin position="490"/>
        <end position="501"/>
    </location>
</feature>
<keyword evidence="4" id="KW-1185">Reference proteome</keyword>
<feature type="compositionally biased region" description="Polar residues" evidence="1">
    <location>
        <begin position="805"/>
        <end position="814"/>
    </location>
</feature>
<comment type="caution">
    <text evidence="3">The sequence shown here is derived from an EMBL/GenBank/DDBJ whole genome shotgun (WGS) entry which is preliminary data.</text>
</comment>
<feature type="transmembrane region" description="Helical" evidence="2">
    <location>
        <begin position="1214"/>
        <end position="1237"/>
    </location>
</feature>
<keyword evidence="2" id="KW-0472">Membrane</keyword>
<sequence>MAEISPASLVDVHEPAFATAFNPHHHSLTLHDYHKLQQSPHLSASPDFDNRRVRRKPSVANLVVAPAQEGFPWTSTTASPHLIHSSAPHPLLLSSLPPPPTTPRPRANTASPSLSSTVTTLQSTPTHTPVLRGGSSFEQRRLNQRIELEEPLRTKRKFDSLKKAKRLPRRADGGGGTSGQQSIERDGAIWEVYAAVFEPSAVYQDFEEDLSEQSSGQSWLQPAPLFAHQSQPPNAKTRTVRFRETEPTADPQDPGAAAAAESTTPSTWSREKEEATATSSYSLSKFQFPAPPGQDNWSGTFGHLTEPASPNSPAIVHYHGASFDVVNPHASLLLEGHSFETPAEIDGLLDDYFNPRTEDTNMQYDGLTGEASQSSLRTGSDSSRHARVLFEDPESARRHILRMQEDLQSPPKAVLNDSPLANKTREFEARKNDDIAPLPAQHVETNPFRRSIARAASLRQNNENPAFKNDGTAFQDSRSAGDEAAVGPNLGNSASVQPVSQPTIHQRFTHCSDPFDLTISENGSRANLMTIEEVLQNDHDAENAPKFQQGADEPGSPSHDDGAVSHATYGDQESDPTIKDIIGSYDYTRVPSSPEHEAVANDSPSIEYGRAVTTEAGAKGKQPTSLLLAHAQNVDKEEVKTPTQDSAVALMQGFPTPPTQAYGGANYWSNYYSDLPTSDRTYGETNQLLNITPEPNIYYGPTEIPPYSPDEGTNPFRSNWHGSQSRASRCFSNDTVVHNNRNSNVPDQFRFADEQESNDVRRPLPRSSSVYSFDDIFNKAPDADNESVWETEASRSYVALPRDGSCQSEDSYADTSVYGPENRLSAGPDAYTLAFQPSGRRSFPMEAPQRTNFEAPPDAPADEADHRRDTQKATSLLSDNILIESMRTKHGGVPNVDKAQRKLDLKELERLRRTNPAAVREASAFLANRSIEDVARIRSTTRAKIKKMVPFMPDYRPDYRPESVFQKVKDIGKGTPSNRSVTAGSERRLLDTPDSYVGRNNLEWSDSFADFVTIRDGRSPGQWSPFTENATAHALAVPSPPASTAASGRRGLELGRRQGEIPRKREGPPAMNGQVRLHELKLLRPRRDVPPPRGRGLTDAELIRREPGWTLQPKRFASTPIANRVTSAHLLTPQRRDEVRPRLTDLRRDQPYMVDLRPGERRRVSYLSGTWAIASVLLPGGPLLFWLGGLDWIMRYRTKNRVRTMVPSDKRKALVVYLPISFLFWCLITVVVVIAVFRQKAIDAGEREKQFGDSPW</sequence>
<gene>
    <name evidence="3" type="ORF">PRZ48_004959</name>
</gene>
<feature type="region of interest" description="Disordered" evidence="1">
    <location>
        <begin position="157"/>
        <end position="183"/>
    </location>
</feature>
<feature type="compositionally biased region" description="Low complexity" evidence="1">
    <location>
        <begin position="82"/>
        <end position="95"/>
    </location>
</feature>
<keyword evidence="2" id="KW-0812">Transmembrane</keyword>
<proteinExistence type="predicted"/>
<feature type="compositionally biased region" description="Polar residues" evidence="1">
    <location>
        <begin position="276"/>
        <end position="285"/>
    </location>
</feature>
<feature type="compositionally biased region" description="Basic and acidic residues" evidence="1">
    <location>
        <begin position="1050"/>
        <end position="1067"/>
    </location>
</feature>
<feature type="compositionally biased region" description="Polar residues" evidence="1">
    <location>
        <begin position="370"/>
        <end position="381"/>
    </location>
</feature>
<feature type="compositionally biased region" description="Polar residues" evidence="1">
    <location>
        <begin position="228"/>
        <end position="237"/>
    </location>
</feature>
<keyword evidence="2" id="KW-1133">Transmembrane helix</keyword>
<feature type="region of interest" description="Disordered" evidence="1">
    <location>
        <begin position="460"/>
        <end position="501"/>
    </location>
</feature>
<feature type="region of interest" description="Disordered" evidence="1">
    <location>
        <begin position="356"/>
        <end position="386"/>
    </location>
</feature>
<feature type="transmembrane region" description="Helical" evidence="2">
    <location>
        <begin position="1171"/>
        <end position="1193"/>
    </location>
</feature>
<feature type="compositionally biased region" description="Low complexity" evidence="1">
    <location>
        <begin position="1036"/>
        <end position="1049"/>
    </location>
</feature>
<feature type="region of interest" description="Disordered" evidence="1">
    <location>
        <begin position="800"/>
        <end position="870"/>
    </location>
</feature>
<evidence type="ECO:0000313" key="4">
    <source>
        <dbReference type="Proteomes" id="UP001305779"/>
    </source>
</evidence>